<accession>A0A2N1PG78</accession>
<sequence>MNSDKKPLIGILPLYDSIKKSLWMYPGYPEGITAAGGIPVILSILNRDEDIEAIADRLDGFVFSGGQDVDPLHYGEALLKYSNEIYPPRDQLEMRLLRAVMDRDKPIFGVCRGLQLINVALGGTLYQDINKQVKRELPIQHFQQNNYEFPVHQVIVEKNSQLYDIIGTETIRVNSMHHQAIARLAPQLIATAASADGLVEAVEIRELSFGLAVQWHPEFLWQQDDNTLKILQAFVAAARKQMK</sequence>
<dbReference type="FunFam" id="3.40.50.880:FF:000030">
    <property type="entry name" value="Gamma-glutamyl-gamma-aminobutyrate hydrolase PuuD"/>
    <property type="match status" value="1"/>
</dbReference>
<dbReference type="GO" id="GO:0005829">
    <property type="term" value="C:cytosol"/>
    <property type="evidence" value="ECO:0007669"/>
    <property type="project" value="TreeGrafter"/>
</dbReference>
<dbReference type="EMBL" id="PGXC01000167">
    <property type="protein sequence ID" value="PKK87339.1"/>
    <property type="molecule type" value="Genomic_DNA"/>
</dbReference>
<dbReference type="AlphaFoldDB" id="A0A2N1PG78"/>
<organism evidence="1 2">
    <name type="scientific">Candidatus Wallbacteria bacterium HGW-Wallbacteria-1</name>
    <dbReference type="NCBI Taxonomy" id="2013854"/>
    <lineage>
        <taxon>Bacteria</taxon>
        <taxon>Candidatus Walliibacteriota</taxon>
    </lineage>
</organism>
<dbReference type="PROSITE" id="PS51273">
    <property type="entry name" value="GATASE_TYPE_1"/>
    <property type="match status" value="1"/>
</dbReference>
<evidence type="ECO:0000313" key="2">
    <source>
        <dbReference type="Proteomes" id="UP000233256"/>
    </source>
</evidence>
<keyword evidence="1" id="KW-0808">Transferase</keyword>
<dbReference type="InterPro" id="IPR029062">
    <property type="entry name" value="Class_I_gatase-like"/>
</dbReference>
<dbReference type="Gene3D" id="3.40.50.880">
    <property type="match status" value="1"/>
</dbReference>
<reference evidence="1 2" key="1">
    <citation type="journal article" date="2017" name="ISME J.">
        <title>Potential for microbial H2 and metal transformations associated with novel bacteria and archaea in deep terrestrial subsurface sediments.</title>
        <authorList>
            <person name="Hernsdorf A.W."/>
            <person name="Amano Y."/>
            <person name="Miyakawa K."/>
            <person name="Ise K."/>
            <person name="Suzuki Y."/>
            <person name="Anantharaman K."/>
            <person name="Probst A."/>
            <person name="Burstein D."/>
            <person name="Thomas B.C."/>
            <person name="Banfield J.F."/>
        </authorList>
    </citation>
    <scope>NUCLEOTIDE SEQUENCE [LARGE SCALE GENOMIC DNA]</scope>
    <source>
        <strain evidence="1">HGW-Wallbacteria-1</strain>
    </source>
</reference>
<dbReference type="Pfam" id="PF07722">
    <property type="entry name" value="Peptidase_C26"/>
    <property type="match status" value="1"/>
</dbReference>
<protein>
    <submittedName>
        <fullName evidence="1">Amidotransferase</fullName>
    </submittedName>
</protein>
<dbReference type="InterPro" id="IPR011697">
    <property type="entry name" value="Peptidase_C26"/>
</dbReference>
<dbReference type="GO" id="GO:0033969">
    <property type="term" value="F:gamma-glutamyl-gamma-aminobutyrate hydrolase activity"/>
    <property type="evidence" value="ECO:0007669"/>
    <property type="project" value="TreeGrafter"/>
</dbReference>
<proteinExistence type="predicted"/>
<comment type="caution">
    <text evidence="1">The sequence shown here is derived from an EMBL/GenBank/DDBJ whole genome shotgun (WGS) entry which is preliminary data.</text>
</comment>
<dbReference type="PANTHER" id="PTHR43235">
    <property type="entry name" value="GLUTAMINE AMIDOTRANSFERASE PB2B2.05-RELATED"/>
    <property type="match status" value="1"/>
</dbReference>
<gene>
    <name evidence="1" type="ORF">CVV64_22255</name>
</gene>
<dbReference type="InterPro" id="IPR044668">
    <property type="entry name" value="PuuD-like"/>
</dbReference>
<dbReference type="GO" id="GO:0016740">
    <property type="term" value="F:transferase activity"/>
    <property type="evidence" value="ECO:0007669"/>
    <property type="project" value="UniProtKB-KW"/>
</dbReference>
<dbReference type="Proteomes" id="UP000233256">
    <property type="component" value="Unassembled WGS sequence"/>
</dbReference>
<dbReference type="GO" id="GO:0006598">
    <property type="term" value="P:polyamine catabolic process"/>
    <property type="evidence" value="ECO:0007669"/>
    <property type="project" value="TreeGrafter"/>
</dbReference>
<dbReference type="PANTHER" id="PTHR43235:SF1">
    <property type="entry name" value="GLUTAMINE AMIDOTRANSFERASE PB2B2.05-RELATED"/>
    <property type="match status" value="1"/>
</dbReference>
<evidence type="ECO:0000313" key="1">
    <source>
        <dbReference type="EMBL" id="PKK87339.1"/>
    </source>
</evidence>
<dbReference type="CDD" id="cd01745">
    <property type="entry name" value="GATase1_2"/>
    <property type="match status" value="1"/>
</dbReference>
<name>A0A2N1PG78_9BACT</name>
<dbReference type="SUPFAM" id="SSF52317">
    <property type="entry name" value="Class I glutamine amidotransferase-like"/>
    <property type="match status" value="1"/>
</dbReference>